<organism evidence="2 3">
    <name type="scientific">Microbacterium marinilacus</name>
    <dbReference type="NCBI Taxonomy" id="415209"/>
    <lineage>
        <taxon>Bacteria</taxon>
        <taxon>Bacillati</taxon>
        <taxon>Actinomycetota</taxon>
        <taxon>Actinomycetes</taxon>
        <taxon>Micrococcales</taxon>
        <taxon>Microbacteriaceae</taxon>
        <taxon>Microbacterium</taxon>
    </lineage>
</organism>
<reference evidence="3" key="1">
    <citation type="journal article" date="2019" name="Int. J. Syst. Evol. Microbiol.">
        <title>The Global Catalogue of Microorganisms (GCM) 10K type strain sequencing project: providing services to taxonomists for standard genome sequencing and annotation.</title>
        <authorList>
            <consortium name="The Broad Institute Genomics Platform"/>
            <consortium name="The Broad Institute Genome Sequencing Center for Infectious Disease"/>
            <person name="Wu L."/>
            <person name="Ma J."/>
        </authorList>
    </citation>
    <scope>NUCLEOTIDE SEQUENCE [LARGE SCALE GENOMIC DNA]</scope>
    <source>
        <strain evidence="3">JCM 16546</strain>
    </source>
</reference>
<gene>
    <name evidence="2" type="ORF">GCM10022202_18740</name>
</gene>
<feature type="region of interest" description="Disordered" evidence="1">
    <location>
        <begin position="173"/>
        <end position="214"/>
    </location>
</feature>
<proteinExistence type="predicted"/>
<evidence type="ECO:0000313" key="2">
    <source>
        <dbReference type="EMBL" id="GAA3658487.1"/>
    </source>
</evidence>
<sequence length="214" mass="23255">MGGAHARADRAYTAHVVSHLAPAASGSPLSPDPAAAPGRQVLRDRLPDFREEGRPLRDVRELRGGLTSKHVAFDPATGKRVRSTLTGSVTIPPQVDIVKHLQRHPWGSEAWVKAYGQRNHVESSNKHLKDGRFTDLGDPKKRAGRGYAFQFLASSIAVVASSIRRIVTALRRKAREAREATTPKTRKPRRQLAPVRTAVVDPIDAVGTRGAPPG</sequence>
<evidence type="ECO:0000313" key="3">
    <source>
        <dbReference type="Proteomes" id="UP001410795"/>
    </source>
</evidence>
<name>A0ABP7BEN2_9MICO</name>
<dbReference type="Proteomes" id="UP001410795">
    <property type="component" value="Unassembled WGS sequence"/>
</dbReference>
<protein>
    <recommendedName>
        <fullName evidence="4">Transposase</fullName>
    </recommendedName>
</protein>
<evidence type="ECO:0000256" key="1">
    <source>
        <dbReference type="SAM" id="MobiDB-lite"/>
    </source>
</evidence>
<dbReference type="EMBL" id="BAAAYV010000008">
    <property type="protein sequence ID" value="GAA3658487.1"/>
    <property type="molecule type" value="Genomic_DNA"/>
</dbReference>
<comment type="caution">
    <text evidence="2">The sequence shown here is derived from an EMBL/GenBank/DDBJ whole genome shotgun (WGS) entry which is preliminary data.</text>
</comment>
<accession>A0ABP7BEN2</accession>
<keyword evidence="3" id="KW-1185">Reference proteome</keyword>
<evidence type="ECO:0008006" key="4">
    <source>
        <dbReference type="Google" id="ProtNLM"/>
    </source>
</evidence>